<evidence type="ECO:0000259" key="1">
    <source>
        <dbReference type="Pfam" id="PF14065"/>
    </source>
</evidence>
<protein>
    <submittedName>
        <fullName evidence="2">DUF4255 domain-containing protein</fullName>
    </submittedName>
</protein>
<sequence length="194" mass="21676">MLYTCLDYLSIRMNQSIKNTFHTVENAVLISPPSDLNSAPAPNIQNKILLFLSHLERDPFPQQMPNYSSNPQQRLALTNKPLYVSLSVVIAASFSGANYSDGLKLISHLLAFFHRNPLFNRHNSPDMPKLIEQISIEMETIPLEQLSHMWGMIGTHYLPSVVYKIRAAIPNSEAVLTQAEPLTAPHLNLSGSPS</sequence>
<name>A0ABW9G1U9_9GAMM</name>
<organism evidence="2 3">
    <name type="scientific">Celerinatantimonas yamalensis</name>
    <dbReference type="NCBI Taxonomy" id="559956"/>
    <lineage>
        <taxon>Bacteria</taxon>
        <taxon>Pseudomonadati</taxon>
        <taxon>Pseudomonadota</taxon>
        <taxon>Gammaproteobacteria</taxon>
        <taxon>Celerinatantimonadaceae</taxon>
        <taxon>Celerinatantimonas</taxon>
    </lineage>
</organism>
<feature type="domain" description="Pvc16 N-terminal" evidence="1">
    <location>
        <begin position="13"/>
        <end position="182"/>
    </location>
</feature>
<dbReference type="RefSeq" id="WP_408621842.1">
    <property type="nucleotide sequence ID" value="NZ_JBEQCT010000001.1"/>
</dbReference>
<comment type="caution">
    <text evidence="2">The sequence shown here is derived from an EMBL/GenBank/DDBJ whole genome shotgun (WGS) entry which is preliminary data.</text>
</comment>
<proteinExistence type="predicted"/>
<evidence type="ECO:0000313" key="3">
    <source>
        <dbReference type="Proteomes" id="UP001629953"/>
    </source>
</evidence>
<gene>
    <name evidence="2" type="ORF">ABUE30_01095</name>
</gene>
<accession>A0ABW9G1U9</accession>
<reference evidence="2 3" key="1">
    <citation type="journal article" date="2013" name="Int. J. Syst. Evol. Microbiol.">
        <title>Celerinatantimonas yamalensis sp. nov., a cold-adapted diazotrophic bacterium from a cold permafrost brine.</title>
        <authorList>
            <person name="Shcherbakova V."/>
            <person name="Chuvilskaya N."/>
            <person name="Rivkina E."/>
            <person name="Demidov N."/>
            <person name="Uchaeva V."/>
            <person name="Suetin S."/>
            <person name="Suzina N."/>
            <person name="Gilichinsky D."/>
        </authorList>
    </citation>
    <scope>NUCLEOTIDE SEQUENCE [LARGE SCALE GENOMIC DNA]</scope>
    <source>
        <strain evidence="2 3">C7</strain>
    </source>
</reference>
<evidence type="ECO:0000313" key="2">
    <source>
        <dbReference type="EMBL" id="MFM2483680.1"/>
    </source>
</evidence>
<dbReference type="InterPro" id="IPR025351">
    <property type="entry name" value="Pvc16_N"/>
</dbReference>
<dbReference type="Proteomes" id="UP001629953">
    <property type="component" value="Unassembled WGS sequence"/>
</dbReference>
<dbReference type="EMBL" id="JBEQCT010000001">
    <property type="protein sequence ID" value="MFM2483680.1"/>
    <property type="molecule type" value="Genomic_DNA"/>
</dbReference>
<keyword evidence="3" id="KW-1185">Reference proteome</keyword>
<dbReference type="Pfam" id="PF14065">
    <property type="entry name" value="Pvc16_N"/>
    <property type="match status" value="1"/>
</dbReference>